<comment type="catalytic activity">
    <reaction evidence="1">
        <text>a 1,2-diacyl-sn-glycero-3-phospho-(1D-myo-inositol-3-phosphate) + ATP = a 1,2-diacyl-sn-glycero-3-phospho-(1D-myo-inositol-3,5-bisphosphate) + ADP + H(+)</text>
        <dbReference type="Rhea" id="RHEA:13609"/>
        <dbReference type="ChEBI" id="CHEBI:15378"/>
        <dbReference type="ChEBI" id="CHEBI:30616"/>
        <dbReference type="ChEBI" id="CHEBI:57923"/>
        <dbReference type="ChEBI" id="CHEBI:58088"/>
        <dbReference type="ChEBI" id="CHEBI:456216"/>
        <dbReference type="EC" id="2.7.1.150"/>
    </reaction>
</comment>
<evidence type="ECO:0000256" key="14">
    <source>
        <dbReference type="SAM" id="MobiDB-lite"/>
    </source>
</evidence>
<feature type="compositionally biased region" description="Basic and acidic residues" evidence="14">
    <location>
        <begin position="211"/>
        <end position="221"/>
    </location>
</feature>
<name>A0A1Q2YM13_9ASCO</name>
<feature type="compositionally biased region" description="Low complexity" evidence="14">
    <location>
        <begin position="222"/>
        <end position="235"/>
    </location>
</feature>
<evidence type="ECO:0000259" key="15">
    <source>
        <dbReference type="PROSITE" id="PS50178"/>
    </source>
</evidence>
<evidence type="ECO:0000256" key="7">
    <source>
        <dbReference type="ARBA" id="ARBA00022777"/>
    </source>
</evidence>
<keyword evidence="4" id="KW-0479">Metal-binding</keyword>
<evidence type="ECO:0000256" key="5">
    <source>
        <dbReference type="ARBA" id="ARBA00022741"/>
    </source>
</evidence>
<dbReference type="GO" id="GO:0005524">
    <property type="term" value="F:ATP binding"/>
    <property type="evidence" value="ECO:0007669"/>
    <property type="project" value="UniProtKB-UniRule"/>
</dbReference>
<dbReference type="GO" id="GO:0008270">
    <property type="term" value="F:zinc ion binding"/>
    <property type="evidence" value="ECO:0007669"/>
    <property type="project" value="UniProtKB-KW"/>
</dbReference>
<dbReference type="SUPFAM" id="SSF56104">
    <property type="entry name" value="SAICAR synthase-like"/>
    <property type="match status" value="1"/>
</dbReference>
<keyword evidence="5 12" id="KW-0547">Nucleotide-binding</keyword>
<dbReference type="GO" id="GO:0000285">
    <property type="term" value="F:1-phosphatidylinositol-3-phosphate 5-kinase activity"/>
    <property type="evidence" value="ECO:0007669"/>
    <property type="project" value="UniProtKB-EC"/>
</dbReference>
<evidence type="ECO:0000256" key="6">
    <source>
        <dbReference type="ARBA" id="ARBA00022771"/>
    </source>
</evidence>
<evidence type="ECO:0000256" key="10">
    <source>
        <dbReference type="ARBA" id="ARBA00075294"/>
    </source>
</evidence>
<dbReference type="Gene3D" id="3.30.810.10">
    <property type="entry name" value="2-Layer Sandwich"/>
    <property type="match status" value="1"/>
</dbReference>
<dbReference type="SUPFAM" id="SSF57903">
    <property type="entry name" value="FYVE/PHD zinc finger"/>
    <property type="match status" value="1"/>
</dbReference>
<feature type="compositionally biased region" description="Polar residues" evidence="14">
    <location>
        <begin position="1"/>
        <end position="27"/>
    </location>
</feature>
<dbReference type="Pfam" id="PF01363">
    <property type="entry name" value="FYVE"/>
    <property type="match status" value="1"/>
</dbReference>
<dbReference type="InterPro" id="IPR000306">
    <property type="entry name" value="Znf_FYVE"/>
</dbReference>
<accession>A0A1Q2YM13</accession>
<reference evidence="17 18" key="1">
    <citation type="submission" date="2016-08" db="EMBL/GenBank/DDBJ databases">
        <title>Whole genome shotgun sequence of Pichia membranifaciens KS47-1.</title>
        <authorList>
            <person name="Konishi M."/>
            <person name="Ishida M."/>
            <person name="Arakawa T."/>
            <person name="Kato Y."/>
            <person name="Horiuchi J."/>
        </authorList>
    </citation>
    <scope>NUCLEOTIDE SEQUENCE [LARGE SCALE GENOMIC DNA]</scope>
    <source>
        <strain evidence="17 18">KS47-1</strain>
    </source>
</reference>
<dbReference type="OrthoDB" id="158357at2759"/>
<comment type="caution">
    <text evidence="17">The sequence shown here is derived from an EMBL/GenBank/DDBJ whole genome shotgun (WGS) entry which is preliminary data.</text>
</comment>
<feature type="coiled-coil region" evidence="13">
    <location>
        <begin position="1086"/>
        <end position="1113"/>
    </location>
</feature>
<keyword evidence="8" id="KW-0862">Zinc</keyword>
<evidence type="ECO:0000256" key="12">
    <source>
        <dbReference type="PROSITE-ProRule" id="PRU00781"/>
    </source>
</evidence>
<feature type="domain" description="FYVE-type" evidence="15">
    <location>
        <begin position="120"/>
        <end position="179"/>
    </location>
</feature>
<dbReference type="FunFam" id="3.30.800.10:FF:000005">
    <property type="entry name" value="1-phosphatidylinositol-3-phosphate 5-kinase (Fab1)"/>
    <property type="match status" value="1"/>
</dbReference>
<dbReference type="GO" id="GO:0032266">
    <property type="term" value="F:phosphatidylinositol-3-phosphate binding"/>
    <property type="evidence" value="ECO:0007669"/>
    <property type="project" value="UniProtKB-ARBA"/>
</dbReference>
<dbReference type="PANTHER" id="PTHR45748:SF7">
    <property type="entry name" value="1-PHOSPHATIDYLINOSITOL 3-PHOSPHATE 5-KINASE-RELATED"/>
    <property type="match status" value="1"/>
</dbReference>
<evidence type="ECO:0000256" key="2">
    <source>
        <dbReference type="ARBA" id="ARBA00012009"/>
    </source>
</evidence>
<dbReference type="EMBL" id="BDGI01000185">
    <property type="protein sequence ID" value="GAV30537.1"/>
    <property type="molecule type" value="Genomic_DNA"/>
</dbReference>
<dbReference type="Gene3D" id="3.50.7.10">
    <property type="entry name" value="GroEL"/>
    <property type="match status" value="1"/>
</dbReference>
<dbReference type="EC" id="2.7.1.150" evidence="2"/>
<feature type="compositionally biased region" description="Low complexity" evidence="14">
    <location>
        <begin position="290"/>
        <end position="306"/>
    </location>
</feature>
<dbReference type="FunFam" id="3.30.810.10:FF:000001">
    <property type="entry name" value="1-phosphatidylinositol 3-phosphate 5-kinase FAB1"/>
    <property type="match status" value="1"/>
</dbReference>
<keyword evidence="3 12" id="KW-0808">Transferase</keyword>
<dbReference type="InterPro" id="IPR027483">
    <property type="entry name" value="PInositol-4-P-4/5-kinase_C_sf"/>
</dbReference>
<dbReference type="InterPro" id="IPR017455">
    <property type="entry name" value="Znf_FYVE-rel"/>
</dbReference>
<feature type="domain" description="PIPK" evidence="16">
    <location>
        <begin position="1518"/>
        <end position="1845"/>
    </location>
</feature>
<dbReference type="InterPro" id="IPR027484">
    <property type="entry name" value="PInositol-4-P-5-kinase_N"/>
</dbReference>
<dbReference type="SMART" id="SM00064">
    <property type="entry name" value="FYVE"/>
    <property type="match status" value="1"/>
</dbReference>
<dbReference type="GO" id="GO:0046854">
    <property type="term" value="P:phosphatidylinositol phosphate biosynthetic process"/>
    <property type="evidence" value="ECO:0007669"/>
    <property type="project" value="TreeGrafter"/>
</dbReference>
<dbReference type="SMART" id="SM00330">
    <property type="entry name" value="PIPKc"/>
    <property type="match status" value="1"/>
</dbReference>
<feature type="region of interest" description="Disordered" evidence="14">
    <location>
        <begin position="290"/>
        <end position="310"/>
    </location>
</feature>
<dbReference type="Pfam" id="PF01504">
    <property type="entry name" value="PIP5K"/>
    <property type="match status" value="2"/>
</dbReference>
<dbReference type="PROSITE" id="PS50178">
    <property type="entry name" value="ZF_FYVE"/>
    <property type="match status" value="1"/>
</dbReference>
<dbReference type="InterPro" id="IPR002423">
    <property type="entry name" value="Cpn60/GroEL/TCP-1"/>
</dbReference>
<evidence type="ECO:0000256" key="4">
    <source>
        <dbReference type="ARBA" id="ARBA00022723"/>
    </source>
</evidence>
<evidence type="ECO:0000256" key="1">
    <source>
        <dbReference type="ARBA" id="ARBA00000768"/>
    </source>
</evidence>
<dbReference type="Pfam" id="PF00118">
    <property type="entry name" value="Cpn60_TCP1"/>
    <property type="match status" value="1"/>
</dbReference>
<keyword evidence="7 12" id="KW-0418">Kinase</keyword>
<keyword evidence="18" id="KW-1185">Reference proteome</keyword>
<feature type="compositionally biased region" description="Acidic residues" evidence="14">
    <location>
        <begin position="1177"/>
        <end position="1191"/>
    </location>
</feature>
<dbReference type="InterPro" id="IPR044769">
    <property type="entry name" value="PIKfyve_PIPKc"/>
</dbReference>
<evidence type="ECO:0000256" key="3">
    <source>
        <dbReference type="ARBA" id="ARBA00022679"/>
    </source>
</evidence>
<feature type="region of interest" description="Disordered" evidence="14">
    <location>
        <begin position="1175"/>
        <end position="1212"/>
    </location>
</feature>
<feature type="compositionally biased region" description="Basic and acidic residues" evidence="14">
    <location>
        <begin position="1358"/>
        <end position="1401"/>
    </location>
</feature>
<gene>
    <name evidence="17" type="ORF">PMKS-004051</name>
</gene>
<proteinExistence type="predicted"/>
<dbReference type="FunFam" id="3.50.7.10:FF:000007">
    <property type="entry name" value="1-phosphatidylinositol 3-phosphate 5-kinase isoform X1"/>
    <property type="match status" value="1"/>
</dbReference>
<feature type="region of interest" description="Disordered" evidence="14">
    <location>
        <begin position="1"/>
        <end position="40"/>
    </location>
</feature>
<evidence type="ECO:0000313" key="17">
    <source>
        <dbReference type="EMBL" id="GAV30537.1"/>
    </source>
</evidence>
<dbReference type="GO" id="GO:0010008">
    <property type="term" value="C:endosome membrane"/>
    <property type="evidence" value="ECO:0007669"/>
    <property type="project" value="TreeGrafter"/>
</dbReference>
<keyword evidence="13" id="KW-0175">Coiled coil</keyword>
<dbReference type="PANTHER" id="PTHR45748">
    <property type="entry name" value="1-PHOSPHATIDYLINOSITOL 3-PHOSPHATE 5-KINASE-RELATED"/>
    <property type="match status" value="1"/>
</dbReference>
<keyword evidence="6 11" id="KW-0863">Zinc-finger</keyword>
<dbReference type="CDD" id="cd17300">
    <property type="entry name" value="PIPKc_PIKfyve"/>
    <property type="match status" value="1"/>
</dbReference>
<evidence type="ECO:0000256" key="9">
    <source>
        <dbReference type="ARBA" id="ARBA00022840"/>
    </source>
</evidence>
<evidence type="ECO:0000256" key="13">
    <source>
        <dbReference type="SAM" id="Coils"/>
    </source>
</evidence>
<evidence type="ECO:0000259" key="16">
    <source>
        <dbReference type="PROSITE" id="PS51455"/>
    </source>
</evidence>
<dbReference type="GO" id="GO:0000329">
    <property type="term" value="C:fungal-type vacuole membrane"/>
    <property type="evidence" value="ECO:0007669"/>
    <property type="project" value="TreeGrafter"/>
</dbReference>
<feature type="region of interest" description="Disordered" evidence="14">
    <location>
        <begin position="1353"/>
        <end position="1401"/>
    </location>
</feature>
<dbReference type="PROSITE" id="PS51455">
    <property type="entry name" value="PIPK"/>
    <property type="match status" value="1"/>
</dbReference>
<feature type="region of interest" description="Disordered" evidence="14">
    <location>
        <begin position="189"/>
        <end position="238"/>
    </location>
</feature>
<dbReference type="InterPro" id="IPR002498">
    <property type="entry name" value="PInositol-4-P-4/5-kinase_core"/>
</dbReference>
<sequence>MTELLDNSRSSSTTHLVSLNSYPSPSILNGADNNDDEANNSNVTENIIANLLHSYTLETDNKRHPKVRDNLSRLKLQNRNESKQSFISELGSSLNLNLGKNANNQVKANTGIGRDYWLDDASAIKCRSCDRKFTTFLRKHHCRICGKIFCSNCTTFINGEKFNHHGKMRVCLLCNNLADRYDDGYCSSDDDDEDEDTYGGNGNGEVVGENNESKNGERKTNNQENSGNSSVSNNNKFGADYNLLSATGNLHGVSTPTPPPMMTIPTTRAGEAVEIDIPKHNQFNATQNNLANSKSNANNSFHNSNDSSEDENEMIPFMNNHQFNWPKSSESLGTNSQNLSIVNKENTNSSGSSSSSTLHFLTKVHSFRSNNALNNNMLNYGKPNRRRIFSNRIKNRKSSRPYTSRISQQNNSNFDNINPDIHFSDDFQKVGEKYASSLLNELLVDKKIENFFQWSKVLTKSLNKINNIEIYLKNVDNSNINSNESNYNFANYIKIKKILGSDLHETKTIEGIVFSKKLPLKTMPTTIKSPKIMLITFPVEYDQDINNKHHFQSLESIIAQQDQYIKKLVDRMLNLKPKIVISSNSVNGLALKIFAEFGISVVPNCKLSNLIKLSKFTNSTIITSIDLLAMKPQIGTCEVFKVLNFQFGNIVKSYLLFDGCPNKIGLTIILRDANDDTLTKVKSCLMIMIYTFTNIKLESSFMRDQCLKVEDHDQIKFIDNINDLAPLYSYDFKSFNDFVSLLNIRLVSTSPWVKFNKPLILVQLEKTKLRIAENQSLYEKFLSDPTDQGLNIKSLLGIDDLKIHDELDLVKLVTAIKLYRESFWQTEMAFYLKKWDQFWRSRELTYFDPNYNQNIAILFSMISKKNSTPCIGPEIQLIDFYWESDFSLGQFIENICLNANNLCNENCQLPLKDHYRSYVHNDGKIDIFIESNSLNVLSNNIMTWSVCKNCLNSTPVLPLNDTSYKYSFGKFLELIFWFNNSFDFKILNNNNNCQCNINNPEFDFFKDYIHYFSFKNYKIHLEYNKIDSLQLIIPKFKLFWNPVYHYNIKLNHFHEVQLKSSNFFDSVNNRLVRIKLDGTDLSPEQVEEGNVNLNKLKEKLLEQRNEINLLLVTMYKESGIQEHLKLNTVLREVQELSSFWNFEFQVFAKDFLPSEKDVKKITAFQLDRLFRSLANKDEDESETESETEENDSLVNAKPTSIEPDLQSDRLGDPDFEQIIDRETKRSGNSNPRKHKSQLILNKIHELNNKKSDKLLWIPPTKALEGGLDAGKVKQLTRFFDTQEYFNQRELEKQKLDNYNKYTPKVSIMKPQIEVYKNASDAVNAEALKNSQQITYNNSNLSLDTMRKNRVNLDINENEIDKGRGKEKEKEKEREREREREKEREKEKEREREREKEKDVQPEKISLLKSLTHFWADRSATLWEPLSYPLDSSEHIFVDSDVIVREDEPSSIIAFCLSTSDYRLKLNSNNLNSTQNEIVVEDDSAEKDDVCVKEPATVDVAENHKLQEAYDNVTNNVGNQPDNVPVAQQGNENNNITAINEIKIGGKVGGTDQKKRNEQLDLEQIMLRKGFHLKYQFEDGYSAISCKIFFAQQFDALRKQCGVNDNFIESLSRCVKWDSTGGKSGSAFLKTSDQRFIIKELSKAELEAFVHFAPSYFEYFAHVLFHDLPSVLVKIFGFYQIQVKNTVSNAKSYTMDILIMENLFYDRKIDRIFDLKGSMRNRHVEQTGKENEVLLDENMVEYIYESPLFVKENDKRLLRASLWNDTLFLEKMNVMDYSLVVGIDHANSELIVGIIDCIRTFTWDKKLESWVKEKGLVGNTGVGKEPTVITPKQYKNRFREAMERYILMAPGVYYQGTTNST</sequence>
<evidence type="ECO:0000256" key="11">
    <source>
        <dbReference type="PROSITE-ProRule" id="PRU00091"/>
    </source>
</evidence>
<evidence type="ECO:0000313" key="18">
    <source>
        <dbReference type="Proteomes" id="UP000186136"/>
    </source>
</evidence>
<dbReference type="InterPro" id="IPR013083">
    <property type="entry name" value="Znf_RING/FYVE/PHD"/>
</dbReference>
<organism evidence="17 18">
    <name type="scientific">Pichia membranifaciens</name>
    <dbReference type="NCBI Taxonomy" id="4926"/>
    <lineage>
        <taxon>Eukaryota</taxon>
        <taxon>Fungi</taxon>
        <taxon>Dikarya</taxon>
        <taxon>Ascomycota</taxon>
        <taxon>Saccharomycotina</taxon>
        <taxon>Pichiomycetes</taxon>
        <taxon>Pichiales</taxon>
        <taxon>Pichiaceae</taxon>
        <taxon>Pichia</taxon>
    </lineage>
</organism>
<dbReference type="InterPro" id="IPR011011">
    <property type="entry name" value="Znf_FYVE_PHD"/>
</dbReference>
<evidence type="ECO:0000256" key="8">
    <source>
        <dbReference type="ARBA" id="ARBA00022833"/>
    </source>
</evidence>
<dbReference type="SUPFAM" id="SSF52029">
    <property type="entry name" value="GroEL apical domain-like"/>
    <property type="match status" value="1"/>
</dbReference>
<dbReference type="Gene3D" id="3.30.800.10">
    <property type="entry name" value="Phosphatidylinositol Phosphate Kinase II Beta"/>
    <property type="match status" value="1"/>
</dbReference>
<keyword evidence="9 12" id="KW-0067">ATP-binding</keyword>
<dbReference type="InterPro" id="IPR027409">
    <property type="entry name" value="GroEL-like_apical_dom_sf"/>
</dbReference>
<protein>
    <recommendedName>
        <fullName evidence="2">1-phosphatidylinositol-3-phosphate 5-kinase</fullName>
        <ecNumber evidence="2">2.7.1.150</ecNumber>
    </recommendedName>
    <alternativeName>
        <fullName evidence="10">Type III PIP kinase</fullName>
    </alternativeName>
</protein>
<dbReference type="Gene3D" id="3.30.40.10">
    <property type="entry name" value="Zinc/RING finger domain, C3HC4 (zinc finger)"/>
    <property type="match status" value="1"/>
</dbReference>
<dbReference type="Proteomes" id="UP000186136">
    <property type="component" value="Unassembled WGS sequence"/>
</dbReference>